<evidence type="ECO:0000256" key="10">
    <source>
        <dbReference type="ARBA" id="ARBA00022967"/>
    </source>
</evidence>
<proteinExistence type="inferred from homology"/>
<dbReference type="InterPro" id="IPR051014">
    <property type="entry name" value="Cation_Transport_ATPase_IB"/>
</dbReference>
<feature type="transmembrane region" description="Helical" evidence="15">
    <location>
        <begin position="764"/>
        <end position="782"/>
    </location>
</feature>
<dbReference type="InterPro" id="IPR027256">
    <property type="entry name" value="P-typ_ATPase_IB"/>
</dbReference>
<dbReference type="Gene3D" id="3.40.1110.10">
    <property type="entry name" value="Calcium-transporting ATPase, cytoplasmic domain N"/>
    <property type="match status" value="1"/>
</dbReference>
<evidence type="ECO:0000256" key="11">
    <source>
        <dbReference type="ARBA" id="ARBA00022989"/>
    </source>
</evidence>
<feature type="transmembrane region" description="Helical" evidence="15">
    <location>
        <begin position="227"/>
        <end position="246"/>
    </location>
</feature>
<evidence type="ECO:0000256" key="3">
    <source>
        <dbReference type="ARBA" id="ARBA00022475"/>
    </source>
</evidence>
<evidence type="ECO:0000256" key="6">
    <source>
        <dbReference type="ARBA" id="ARBA00022692"/>
    </source>
</evidence>
<dbReference type="InterPro" id="IPR023298">
    <property type="entry name" value="ATPase_P-typ_TM_dom_sf"/>
</dbReference>
<evidence type="ECO:0000256" key="1">
    <source>
        <dbReference type="ARBA" id="ARBA00004651"/>
    </source>
</evidence>
<dbReference type="InterPro" id="IPR008250">
    <property type="entry name" value="ATPase_P-typ_transduc_dom_A_sf"/>
</dbReference>
<dbReference type="Gene3D" id="3.40.50.1000">
    <property type="entry name" value="HAD superfamily/HAD-like"/>
    <property type="match status" value="1"/>
</dbReference>
<evidence type="ECO:0000313" key="18">
    <source>
        <dbReference type="Proteomes" id="UP001500339"/>
    </source>
</evidence>
<dbReference type="PRINTS" id="PR00119">
    <property type="entry name" value="CATATPASE"/>
</dbReference>
<dbReference type="NCBIfam" id="TIGR01525">
    <property type="entry name" value="ATPase-IB_hvy"/>
    <property type="match status" value="1"/>
</dbReference>
<dbReference type="EC" id="7.2.2.21" evidence="13"/>
<dbReference type="SFLD" id="SFLDF00027">
    <property type="entry name" value="p-type_atpase"/>
    <property type="match status" value="1"/>
</dbReference>
<dbReference type="PROSITE" id="PS50846">
    <property type="entry name" value="HMA_2"/>
    <property type="match status" value="2"/>
</dbReference>
<dbReference type="SFLD" id="SFLDG00002">
    <property type="entry name" value="C1.7:_P-type_atpase_like"/>
    <property type="match status" value="1"/>
</dbReference>
<dbReference type="SUPFAM" id="SSF55008">
    <property type="entry name" value="HMA, heavy metal-associated domain"/>
    <property type="match status" value="2"/>
</dbReference>
<dbReference type="SUPFAM" id="SSF56784">
    <property type="entry name" value="HAD-like"/>
    <property type="match status" value="1"/>
</dbReference>
<dbReference type="SUPFAM" id="SSF81665">
    <property type="entry name" value="Calcium ATPase, transmembrane domain M"/>
    <property type="match status" value="1"/>
</dbReference>
<dbReference type="InterPro" id="IPR006121">
    <property type="entry name" value="HMA_dom"/>
</dbReference>
<keyword evidence="10" id="KW-1278">Translocase</keyword>
<evidence type="ECO:0000256" key="14">
    <source>
        <dbReference type="ARBA" id="ARBA00049338"/>
    </source>
</evidence>
<comment type="subcellular location">
    <subcellularLocation>
        <location evidence="1">Cell membrane</location>
        <topology evidence="1">Multi-pass membrane protein</topology>
    </subcellularLocation>
</comment>
<dbReference type="InterPro" id="IPR036412">
    <property type="entry name" value="HAD-like_sf"/>
</dbReference>
<keyword evidence="4" id="KW-0104">Cadmium</keyword>
<dbReference type="RefSeq" id="WP_343771181.1">
    <property type="nucleotide sequence ID" value="NZ_BAAACF010000012.1"/>
</dbReference>
<accession>A0ABN1J6D8</accession>
<evidence type="ECO:0000256" key="9">
    <source>
        <dbReference type="ARBA" id="ARBA00022840"/>
    </source>
</evidence>
<comment type="catalytic activity">
    <reaction evidence="14">
        <text>Cd(2+)(in) + ATP + H2O = Cd(2+)(out) + ADP + phosphate + H(+)</text>
        <dbReference type="Rhea" id="RHEA:12132"/>
        <dbReference type="ChEBI" id="CHEBI:15377"/>
        <dbReference type="ChEBI" id="CHEBI:15378"/>
        <dbReference type="ChEBI" id="CHEBI:30616"/>
        <dbReference type="ChEBI" id="CHEBI:43474"/>
        <dbReference type="ChEBI" id="CHEBI:48775"/>
        <dbReference type="ChEBI" id="CHEBI:456216"/>
        <dbReference type="EC" id="7.2.2.21"/>
    </reaction>
</comment>
<protein>
    <recommendedName>
        <fullName evidence="13">Cd(2+)-exporting ATPase</fullName>
        <ecNumber evidence="13">7.2.2.21</ecNumber>
    </recommendedName>
</protein>
<dbReference type="InterPro" id="IPR018303">
    <property type="entry name" value="ATPase_P-typ_P_site"/>
</dbReference>
<dbReference type="SUPFAM" id="SSF81653">
    <property type="entry name" value="Calcium ATPase, transduction domain A"/>
    <property type="match status" value="1"/>
</dbReference>
<dbReference type="PROSITE" id="PS00154">
    <property type="entry name" value="ATPASE_E1_E2"/>
    <property type="match status" value="1"/>
</dbReference>
<evidence type="ECO:0000256" key="7">
    <source>
        <dbReference type="ARBA" id="ARBA00022723"/>
    </source>
</evidence>
<keyword evidence="8 15" id="KW-0547">Nucleotide-binding</keyword>
<dbReference type="SFLD" id="SFLDS00003">
    <property type="entry name" value="Haloacid_Dehalogenase"/>
    <property type="match status" value="1"/>
</dbReference>
<dbReference type="CDD" id="cd07548">
    <property type="entry name" value="P-type_ATPase-Cd_Zn_Co_like"/>
    <property type="match status" value="1"/>
</dbReference>
<dbReference type="Gene3D" id="3.30.70.100">
    <property type="match status" value="2"/>
</dbReference>
<keyword evidence="12 15" id="KW-0472">Membrane</keyword>
<reference evidence="17 18" key="1">
    <citation type="journal article" date="2019" name="Int. J. Syst. Evol. Microbiol.">
        <title>The Global Catalogue of Microorganisms (GCM) 10K type strain sequencing project: providing services to taxonomists for standard genome sequencing and annotation.</title>
        <authorList>
            <consortium name="The Broad Institute Genomics Platform"/>
            <consortium name="The Broad Institute Genome Sequencing Center for Infectious Disease"/>
            <person name="Wu L."/>
            <person name="Ma J."/>
        </authorList>
    </citation>
    <scope>NUCLEOTIDE SEQUENCE [LARGE SCALE GENOMIC DNA]</scope>
    <source>
        <strain evidence="17 18">JCM 1405</strain>
    </source>
</reference>
<dbReference type="Pfam" id="PF00122">
    <property type="entry name" value="E1-E2_ATPase"/>
    <property type="match status" value="1"/>
</dbReference>
<keyword evidence="3 15" id="KW-1003">Cell membrane</keyword>
<dbReference type="Pfam" id="PF00702">
    <property type="entry name" value="Hydrolase"/>
    <property type="match status" value="1"/>
</dbReference>
<evidence type="ECO:0000256" key="4">
    <source>
        <dbReference type="ARBA" id="ARBA00022539"/>
    </source>
</evidence>
<dbReference type="Proteomes" id="UP001500339">
    <property type="component" value="Unassembled WGS sequence"/>
</dbReference>
<dbReference type="CDD" id="cd00371">
    <property type="entry name" value="HMA"/>
    <property type="match status" value="2"/>
</dbReference>
<dbReference type="Pfam" id="PF00403">
    <property type="entry name" value="HMA"/>
    <property type="match status" value="2"/>
</dbReference>
<sequence length="812" mass="87712">MSKEIKKPNVNIKPLQSSSKANVKKEFILEGLDCANCANKIEKKLNELDGINSANVNFATKTLILEIEEINRSRELIAATNDIVKSIEGHVNVKEKQFNKILKKELLLEGLCCGNCAAKIERESNNIDGVKSAVVDFVSTKLIIEMDNLSKKNHIVEKVKEIVARIEPDVKVIEMENEKKTSKHENHDHGHDHDHGEGNKGEIMRFAVGAALFGVATAFKFSFAVELILYLISYVIVGGEVVLRALKNIRRGEIFDENFLMSIATIGAFAIGEFPEGVAVMLFYQVGEIFQGMAVNRSRKSIAALMDIRPDFANLKIGDNIKKVSPEEVGIGDVILVKPGEKVPLDGKVIEGNSMVDTSALTGESVPREVGVGDNVLGGVINKNGLLTIEVTKEFGDSTVAKILDLVQNASSKKAPTENFITKFARYYTPIVVFAALALAVLPPLFIEGATFSDWIYRALAFLVVSCPCALVVSIPLGFFGGIGGASKNGILVKGGNYLEALNNVEVVVFDKTGTLTKGVFKVTEIKSHNNISKDELIAYAAHAESYSNHPIATSILNAYGKEIAKDSIENYEEISGHGVKVNALGKEVLAGNYKLMNSENISYDEVETLGTVVHVAVDKEYAGYIVISDEVKNDSAKAIKDLKAMGVKKIVMLTGDNKTVGTKVAEELGLDEVYAELLPHQKVEKVELLDKEKSPKGKLIFVGDGINDAPVLARADIGIAMGGVGSDAAIEAADVVIMTDETSKIASAIKIAKKTRTIVMQNIILALGIKGIILILVALGMGTMWEAVFGDVGVTLIAVLNSMRAIKTEVN</sequence>
<keyword evidence="9 15" id="KW-0067">ATP-binding</keyword>
<dbReference type="InterPro" id="IPR017969">
    <property type="entry name" value="Heavy-metal-associated_CS"/>
</dbReference>
<dbReference type="InterPro" id="IPR044492">
    <property type="entry name" value="P_typ_ATPase_HD_dom"/>
</dbReference>
<feature type="transmembrane region" description="Helical" evidence="15">
    <location>
        <begin position="427"/>
        <end position="447"/>
    </location>
</feature>
<dbReference type="PANTHER" id="PTHR48085:SF5">
    <property type="entry name" value="CADMIUM_ZINC-TRANSPORTING ATPASE HMA4-RELATED"/>
    <property type="match status" value="1"/>
</dbReference>
<evidence type="ECO:0000256" key="8">
    <source>
        <dbReference type="ARBA" id="ARBA00022741"/>
    </source>
</evidence>
<gene>
    <name evidence="17" type="ORF">GCM10008905_31160</name>
</gene>
<dbReference type="NCBIfam" id="TIGR01512">
    <property type="entry name" value="ATPase-IB2_Cd"/>
    <property type="match status" value="1"/>
</dbReference>
<feature type="transmembrane region" description="Helical" evidence="15">
    <location>
        <begin position="459"/>
        <end position="480"/>
    </location>
</feature>
<keyword evidence="7 15" id="KW-0479">Metal-binding</keyword>
<evidence type="ECO:0000256" key="2">
    <source>
        <dbReference type="ARBA" id="ARBA00006024"/>
    </source>
</evidence>
<keyword evidence="5" id="KW-0597">Phosphoprotein</keyword>
<comment type="similarity">
    <text evidence="2 15">Belongs to the cation transport ATPase (P-type) (TC 3.A.3) family. Type IB subfamily.</text>
</comment>
<evidence type="ECO:0000259" key="16">
    <source>
        <dbReference type="PROSITE" id="PS50846"/>
    </source>
</evidence>
<dbReference type="InterPro" id="IPR036163">
    <property type="entry name" value="HMA_dom_sf"/>
</dbReference>
<feature type="domain" description="HMA" evidence="16">
    <location>
        <begin position="102"/>
        <end position="171"/>
    </location>
</feature>
<organism evidence="17 18">
    <name type="scientific">Clostridium malenominatum</name>
    <dbReference type="NCBI Taxonomy" id="1539"/>
    <lineage>
        <taxon>Bacteria</taxon>
        <taxon>Bacillati</taxon>
        <taxon>Bacillota</taxon>
        <taxon>Clostridia</taxon>
        <taxon>Eubacteriales</taxon>
        <taxon>Clostridiaceae</taxon>
        <taxon>Clostridium</taxon>
    </lineage>
</organism>
<dbReference type="PRINTS" id="PR00941">
    <property type="entry name" value="CDATPASE"/>
</dbReference>
<dbReference type="EMBL" id="BAAACF010000012">
    <property type="protein sequence ID" value="GAA0730181.1"/>
    <property type="molecule type" value="Genomic_DNA"/>
</dbReference>
<keyword evidence="6 15" id="KW-0812">Transmembrane</keyword>
<keyword evidence="11 15" id="KW-1133">Transmembrane helix</keyword>
<dbReference type="NCBIfam" id="TIGR01494">
    <property type="entry name" value="ATPase_P-type"/>
    <property type="match status" value="1"/>
</dbReference>
<dbReference type="InterPro" id="IPR001757">
    <property type="entry name" value="P_typ_ATPase"/>
</dbReference>
<keyword evidence="18" id="KW-1185">Reference proteome</keyword>
<evidence type="ECO:0000313" key="17">
    <source>
        <dbReference type="EMBL" id="GAA0730181.1"/>
    </source>
</evidence>
<feature type="domain" description="HMA" evidence="16">
    <location>
        <begin position="23"/>
        <end position="88"/>
    </location>
</feature>
<dbReference type="PANTHER" id="PTHR48085">
    <property type="entry name" value="CADMIUM/ZINC-TRANSPORTING ATPASE HMA2-RELATED"/>
    <property type="match status" value="1"/>
</dbReference>
<evidence type="ECO:0000256" key="15">
    <source>
        <dbReference type="RuleBase" id="RU362081"/>
    </source>
</evidence>
<evidence type="ECO:0000256" key="12">
    <source>
        <dbReference type="ARBA" id="ARBA00023136"/>
    </source>
</evidence>
<dbReference type="InterPro" id="IPR023299">
    <property type="entry name" value="ATPase_P-typ_cyto_dom_N"/>
</dbReference>
<dbReference type="Gene3D" id="2.70.150.10">
    <property type="entry name" value="Calcium-transporting ATPase, cytoplasmic transduction domain A"/>
    <property type="match status" value="1"/>
</dbReference>
<comment type="caution">
    <text evidence="17">The sequence shown here is derived from an EMBL/GenBank/DDBJ whole genome shotgun (WGS) entry which is preliminary data.</text>
</comment>
<name>A0ABN1J6D8_9CLOT</name>
<evidence type="ECO:0000256" key="5">
    <source>
        <dbReference type="ARBA" id="ARBA00022553"/>
    </source>
</evidence>
<dbReference type="InterPro" id="IPR023214">
    <property type="entry name" value="HAD_sf"/>
</dbReference>
<evidence type="ECO:0000256" key="13">
    <source>
        <dbReference type="ARBA" id="ARBA00039103"/>
    </source>
</evidence>
<dbReference type="InterPro" id="IPR059000">
    <property type="entry name" value="ATPase_P-type_domA"/>
</dbReference>
<dbReference type="PROSITE" id="PS01047">
    <property type="entry name" value="HMA_1"/>
    <property type="match status" value="1"/>
</dbReference>